<keyword evidence="2" id="KW-1185">Reference proteome</keyword>
<comment type="caution">
    <text evidence="1">The sequence shown here is derived from an EMBL/GenBank/DDBJ whole genome shotgun (WGS) entry which is preliminary data.</text>
</comment>
<dbReference type="Proteomes" id="UP000239425">
    <property type="component" value="Unassembled WGS sequence"/>
</dbReference>
<protein>
    <submittedName>
        <fullName evidence="1">Uncharacterized protein</fullName>
    </submittedName>
</protein>
<sequence>MKGMDTFFSQWVFLLRVFRFFALEICFRFENREIQLKNNKKWVMKLRTIVTEALKKHFTLLLYYID</sequence>
<name>A0A2S5R8Z7_9PROT</name>
<accession>A0A2S5R8Z7</accession>
<organism evidence="1 2">
    <name type="scientific">Holospora curviuscula</name>
    <dbReference type="NCBI Taxonomy" id="1082868"/>
    <lineage>
        <taxon>Bacteria</taxon>
        <taxon>Pseudomonadati</taxon>
        <taxon>Pseudomonadota</taxon>
        <taxon>Alphaproteobacteria</taxon>
        <taxon>Holosporales</taxon>
        <taxon>Holosporaceae</taxon>
        <taxon>Holospora</taxon>
    </lineage>
</organism>
<reference evidence="1 2" key="1">
    <citation type="submission" date="2017-11" db="EMBL/GenBank/DDBJ databases">
        <title>Comparative genomic analysis of Holospora spp., intranuclear symbionts of paramecia.</title>
        <authorList>
            <person name="Garushyants S.K."/>
            <person name="Beliavskaya A."/>
            <person name="Malko D.B."/>
            <person name="Logacheva M.D."/>
            <person name="Rautian M.S."/>
            <person name="Gelfand M.S."/>
        </authorList>
    </citation>
    <scope>NUCLEOTIDE SEQUENCE [LARGE SCALE GENOMIC DNA]</scope>
    <source>
        <strain evidence="2">02AZ16</strain>
    </source>
</reference>
<proteinExistence type="predicted"/>
<dbReference type="AlphaFoldDB" id="A0A2S5R8Z7"/>
<evidence type="ECO:0000313" key="1">
    <source>
        <dbReference type="EMBL" id="PPE03605.1"/>
    </source>
</evidence>
<gene>
    <name evidence="1" type="ORF">HCUR_00932</name>
</gene>
<evidence type="ECO:0000313" key="2">
    <source>
        <dbReference type="Proteomes" id="UP000239425"/>
    </source>
</evidence>
<dbReference type="EMBL" id="PHHC01000088">
    <property type="protein sequence ID" value="PPE03605.1"/>
    <property type="molecule type" value="Genomic_DNA"/>
</dbReference>